<name>A0ABW4B245_9GAMM</name>
<evidence type="ECO:0000256" key="10">
    <source>
        <dbReference type="ARBA" id="ARBA00022840"/>
    </source>
</evidence>
<evidence type="ECO:0000256" key="7">
    <source>
        <dbReference type="ARBA" id="ARBA00022679"/>
    </source>
</evidence>
<comment type="catalytic activity">
    <reaction evidence="13">
        <text>a lipid A disaccharide + ATP = a lipid IVA + ADP + H(+)</text>
        <dbReference type="Rhea" id="RHEA:67840"/>
        <dbReference type="ChEBI" id="CHEBI:15378"/>
        <dbReference type="ChEBI" id="CHEBI:30616"/>
        <dbReference type="ChEBI" id="CHEBI:176343"/>
        <dbReference type="ChEBI" id="CHEBI:176425"/>
        <dbReference type="ChEBI" id="CHEBI:456216"/>
        <dbReference type="EC" id="2.7.1.130"/>
    </reaction>
</comment>
<evidence type="ECO:0000313" key="16">
    <source>
        <dbReference type="Proteomes" id="UP001597059"/>
    </source>
</evidence>
<gene>
    <name evidence="13 15" type="primary">lpxK</name>
    <name evidence="15" type="ORF">ACFQ45_11640</name>
</gene>
<dbReference type="CDD" id="cd01983">
    <property type="entry name" value="SIMIBI"/>
    <property type="match status" value="1"/>
</dbReference>
<evidence type="ECO:0000256" key="4">
    <source>
        <dbReference type="ARBA" id="ARBA00016436"/>
    </source>
</evidence>
<accession>A0ABW4B245</accession>
<keyword evidence="14" id="KW-1133">Transmembrane helix</keyword>
<evidence type="ECO:0000256" key="8">
    <source>
        <dbReference type="ARBA" id="ARBA00022741"/>
    </source>
</evidence>
<dbReference type="InterPro" id="IPR003758">
    <property type="entry name" value="LpxK"/>
</dbReference>
<comment type="caution">
    <text evidence="13">Lacks conserved residue(s) required for the propagation of feature annotation.</text>
</comment>
<keyword evidence="14" id="KW-0472">Membrane</keyword>
<dbReference type="InterPro" id="IPR027417">
    <property type="entry name" value="P-loop_NTPase"/>
</dbReference>
<evidence type="ECO:0000256" key="3">
    <source>
        <dbReference type="ARBA" id="ARBA00012071"/>
    </source>
</evidence>
<keyword evidence="8 13" id="KW-0547">Nucleotide-binding</keyword>
<keyword evidence="7 13" id="KW-0808">Transferase</keyword>
<evidence type="ECO:0000256" key="6">
    <source>
        <dbReference type="ARBA" id="ARBA00022556"/>
    </source>
</evidence>
<dbReference type="Proteomes" id="UP001597059">
    <property type="component" value="Unassembled WGS sequence"/>
</dbReference>
<keyword evidence="16" id="KW-1185">Reference proteome</keyword>
<dbReference type="HAMAP" id="MF_00409">
    <property type="entry name" value="LpxK"/>
    <property type="match status" value="1"/>
</dbReference>
<dbReference type="RefSeq" id="WP_377367854.1">
    <property type="nucleotide sequence ID" value="NZ_JBHTMN010000012.1"/>
</dbReference>
<evidence type="ECO:0000256" key="1">
    <source>
        <dbReference type="ARBA" id="ARBA00002274"/>
    </source>
</evidence>
<comment type="caution">
    <text evidence="15">The sequence shown here is derived from an EMBL/GenBank/DDBJ whole genome shotgun (WGS) entry which is preliminary data.</text>
</comment>
<comment type="similarity">
    <text evidence="13">Belongs to the LpxK family.</text>
</comment>
<feature type="transmembrane region" description="Helical" evidence="14">
    <location>
        <begin position="15"/>
        <end position="33"/>
    </location>
</feature>
<sequence length="341" mass="37536">MSLETHITRSWYKKLGWTWALAPLLLISAPVIYGKRRKFLRHPEASYQASIPVVIVGNITVGGTGKSPMVIALAQHIKNMGLRPGIVSRGHKREGQGVVLVTANSAAKEVGDEPLMLHRRAQCPVAVCANRVEAVKALESSRQVDVIISDDGLQHYQMGRDVEIAMIDAKRQLGNGALLPVGPLREPSSRLASVDFCFSIGAISGANNGLGVVHEGKLEIASLVSLNQGHTMPLDALQKDLDWLVLAGIGNPERFVSSLEACGLARGTQTLFFPDHHEYQLDDLPKDRKIIMTEKDAVKIEPFATSLDDWWYVTVDLELPESFTTEFTKKIEHILSEKSYE</sequence>
<evidence type="ECO:0000256" key="12">
    <source>
        <dbReference type="ARBA" id="ARBA00029757"/>
    </source>
</evidence>
<keyword evidence="6 13" id="KW-0441">Lipid A biosynthesis</keyword>
<dbReference type="EMBL" id="JBHTMN010000012">
    <property type="protein sequence ID" value="MFD1384027.1"/>
    <property type="molecule type" value="Genomic_DNA"/>
</dbReference>
<organism evidence="15 16">
    <name type="scientific">Rhodanobacter aciditrophus</name>
    <dbReference type="NCBI Taxonomy" id="1623218"/>
    <lineage>
        <taxon>Bacteria</taxon>
        <taxon>Pseudomonadati</taxon>
        <taxon>Pseudomonadota</taxon>
        <taxon>Gammaproteobacteria</taxon>
        <taxon>Lysobacterales</taxon>
        <taxon>Rhodanobacteraceae</taxon>
        <taxon>Rhodanobacter</taxon>
    </lineage>
</organism>
<dbReference type="PANTHER" id="PTHR42724:SF1">
    <property type="entry name" value="TETRAACYLDISACCHARIDE 4'-KINASE, MITOCHONDRIAL-RELATED"/>
    <property type="match status" value="1"/>
</dbReference>
<keyword evidence="5 13" id="KW-0444">Lipid biosynthesis</keyword>
<dbReference type="GO" id="GO:0009029">
    <property type="term" value="F:lipid-A 4'-kinase activity"/>
    <property type="evidence" value="ECO:0007669"/>
    <property type="project" value="UniProtKB-EC"/>
</dbReference>
<dbReference type="EC" id="2.7.1.130" evidence="3 13"/>
<keyword evidence="11 13" id="KW-0443">Lipid metabolism</keyword>
<evidence type="ECO:0000256" key="5">
    <source>
        <dbReference type="ARBA" id="ARBA00022516"/>
    </source>
</evidence>
<evidence type="ECO:0000313" key="15">
    <source>
        <dbReference type="EMBL" id="MFD1384027.1"/>
    </source>
</evidence>
<reference evidence="16" key="1">
    <citation type="journal article" date="2019" name="Int. J. Syst. Evol. Microbiol.">
        <title>The Global Catalogue of Microorganisms (GCM) 10K type strain sequencing project: providing services to taxonomists for standard genome sequencing and annotation.</title>
        <authorList>
            <consortium name="The Broad Institute Genomics Platform"/>
            <consortium name="The Broad Institute Genome Sequencing Center for Infectious Disease"/>
            <person name="Wu L."/>
            <person name="Ma J."/>
        </authorList>
    </citation>
    <scope>NUCLEOTIDE SEQUENCE [LARGE SCALE GENOMIC DNA]</scope>
    <source>
        <strain evidence="16">JCM 30774</strain>
    </source>
</reference>
<keyword evidence="14" id="KW-0812">Transmembrane</keyword>
<evidence type="ECO:0000256" key="13">
    <source>
        <dbReference type="HAMAP-Rule" id="MF_00409"/>
    </source>
</evidence>
<comment type="function">
    <text evidence="1 13">Transfers the gamma-phosphate of ATP to the 4'-position of a tetraacyldisaccharide 1-phosphate intermediate (termed DS-1-P) to form tetraacyldisaccharide 1,4'-bis-phosphate (lipid IVA).</text>
</comment>
<keyword evidence="10 13" id="KW-0067">ATP-binding</keyword>
<dbReference type="Pfam" id="PF02606">
    <property type="entry name" value="LpxK"/>
    <property type="match status" value="1"/>
</dbReference>
<proteinExistence type="inferred from homology"/>
<evidence type="ECO:0000256" key="2">
    <source>
        <dbReference type="ARBA" id="ARBA00004870"/>
    </source>
</evidence>
<evidence type="ECO:0000256" key="14">
    <source>
        <dbReference type="SAM" id="Phobius"/>
    </source>
</evidence>
<comment type="pathway">
    <text evidence="2 13">Glycolipid biosynthesis; lipid IV(A) biosynthesis; lipid IV(A) from (3R)-3-hydroxytetradecanoyl-[acyl-carrier-protein] and UDP-N-acetyl-alpha-D-glucosamine: step 6/6.</text>
</comment>
<dbReference type="NCBIfam" id="TIGR00682">
    <property type="entry name" value="lpxK"/>
    <property type="match status" value="1"/>
</dbReference>
<dbReference type="PANTHER" id="PTHR42724">
    <property type="entry name" value="TETRAACYLDISACCHARIDE 4'-KINASE"/>
    <property type="match status" value="1"/>
</dbReference>
<protein>
    <recommendedName>
        <fullName evidence="4 13">Tetraacyldisaccharide 4'-kinase</fullName>
        <ecNumber evidence="3 13">2.7.1.130</ecNumber>
    </recommendedName>
    <alternativeName>
        <fullName evidence="12 13">Lipid A 4'-kinase</fullName>
    </alternativeName>
</protein>
<evidence type="ECO:0000256" key="9">
    <source>
        <dbReference type="ARBA" id="ARBA00022777"/>
    </source>
</evidence>
<evidence type="ECO:0000256" key="11">
    <source>
        <dbReference type="ARBA" id="ARBA00023098"/>
    </source>
</evidence>
<dbReference type="SUPFAM" id="SSF52540">
    <property type="entry name" value="P-loop containing nucleoside triphosphate hydrolases"/>
    <property type="match status" value="1"/>
</dbReference>
<keyword evidence="9 13" id="KW-0418">Kinase</keyword>